<gene>
    <name evidence="1" type="ORF">H0A36_28425</name>
</gene>
<feature type="non-terminal residue" evidence="1">
    <location>
        <position position="78"/>
    </location>
</feature>
<sequence>MLAKFFDGNAKQLIEKYKSEGKEPPWYAYPALEKRWEGLPIAEILDCEIDFIRLKPGSKVIGREELIKFVTEWNQQQK</sequence>
<proteinExistence type="predicted"/>
<dbReference type="Proteomes" id="UP000569732">
    <property type="component" value="Unassembled WGS sequence"/>
</dbReference>
<keyword evidence="2" id="KW-1185">Reference proteome</keyword>
<dbReference type="RefSeq" id="WP_180571904.1">
    <property type="nucleotide sequence ID" value="NZ_JACCKB010000194.1"/>
</dbReference>
<reference evidence="1 2" key="1">
    <citation type="submission" date="2020-07" db="EMBL/GenBank/DDBJ databases">
        <title>Endozoicomonas sp. nov., isolated from sediment.</title>
        <authorList>
            <person name="Gu T."/>
        </authorList>
    </citation>
    <scope>NUCLEOTIDE SEQUENCE [LARGE SCALE GENOMIC DNA]</scope>
    <source>
        <strain evidence="1 2">SM1973</strain>
    </source>
</reference>
<dbReference type="AlphaFoldDB" id="A0A853ILL2"/>
<accession>A0A853ILL2</accession>
<evidence type="ECO:0000313" key="1">
    <source>
        <dbReference type="EMBL" id="NYZ69945.1"/>
    </source>
</evidence>
<organism evidence="1 2">
    <name type="scientific">Spartinivicinus marinus</name>
    <dbReference type="NCBI Taxonomy" id="2994442"/>
    <lineage>
        <taxon>Bacteria</taxon>
        <taxon>Pseudomonadati</taxon>
        <taxon>Pseudomonadota</taxon>
        <taxon>Gammaproteobacteria</taxon>
        <taxon>Oceanospirillales</taxon>
        <taxon>Zooshikellaceae</taxon>
        <taxon>Spartinivicinus</taxon>
    </lineage>
</organism>
<comment type="caution">
    <text evidence="1">The sequence shown here is derived from an EMBL/GenBank/DDBJ whole genome shotgun (WGS) entry which is preliminary data.</text>
</comment>
<protein>
    <submittedName>
        <fullName evidence="1">Uncharacterized protein</fullName>
    </submittedName>
</protein>
<evidence type="ECO:0000313" key="2">
    <source>
        <dbReference type="Proteomes" id="UP000569732"/>
    </source>
</evidence>
<dbReference type="EMBL" id="JACCKB010000194">
    <property type="protein sequence ID" value="NYZ69945.1"/>
    <property type="molecule type" value="Genomic_DNA"/>
</dbReference>
<name>A0A853ILL2_9GAMM</name>